<dbReference type="PRINTS" id="PR00762">
    <property type="entry name" value="CLCHANNEL"/>
</dbReference>
<evidence type="ECO:0000256" key="9">
    <source>
        <dbReference type="SAM" id="MobiDB-lite"/>
    </source>
</evidence>
<feature type="transmembrane region" description="Helical" evidence="10">
    <location>
        <begin position="517"/>
        <end position="538"/>
    </location>
</feature>
<keyword evidence="5 10" id="KW-1133">Transmembrane helix</keyword>
<dbReference type="Proteomes" id="UP000046395">
    <property type="component" value="Unassembled WGS sequence"/>
</dbReference>
<dbReference type="CDD" id="cd03683">
    <property type="entry name" value="ClC_1_like"/>
    <property type="match status" value="1"/>
</dbReference>
<evidence type="ECO:0000256" key="8">
    <source>
        <dbReference type="ARBA" id="ARBA00023214"/>
    </source>
</evidence>
<accession>A0A5S6QBQ2</accession>
<evidence type="ECO:0000313" key="11">
    <source>
        <dbReference type="Proteomes" id="UP000046395"/>
    </source>
</evidence>
<evidence type="ECO:0000256" key="2">
    <source>
        <dbReference type="ARBA" id="ARBA00022448"/>
    </source>
</evidence>
<protein>
    <submittedName>
        <fullName evidence="12">Chloride channel protein</fullName>
    </submittedName>
</protein>
<keyword evidence="4" id="KW-0677">Repeat</keyword>
<dbReference type="PANTHER" id="PTHR45720:SF10">
    <property type="entry name" value="CHLORIDE CHANNEL PROTEIN 2"/>
    <property type="match status" value="1"/>
</dbReference>
<feature type="transmembrane region" description="Helical" evidence="10">
    <location>
        <begin position="416"/>
        <end position="437"/>
    </location>
</feature>
<organism evidence="11 12">
    <name type="scientific">Trichuris muris</name>
    <name type="common">Mouse whipworm</name>
    <dbReference type="NCBI Taxonomy" id="70415"/>
    <lineage>
        <taxon>Eukaryota</taxon>
        <taxon>Metazoa</taxon>
        <taxon>Ecdysozoa</taxon>
        <taxon>Nematoda</taxon>
        <taxon>Enoplea</taxon>
        <taxon>Dorylaimia</taxon>
        <taxon>Trichinellida</taxon>
        <taxon>Trichuridae</taxon>
        <taxon>Trichuris</taxon>
    </lineage>
</organism>
<dbReference type="SUPFAM" id="SSF81340">
    <property type="entry name" value="Clc chloride channel"/>
    <property type="match status" value="1"/>
</dbReference>
<proteinExistence type="predicted"/>
<dbReference type="GO" id="GO:0005247">
    <property type="term" value="F:voltage-gated chloride channel activity"/>
    <property type="evidence" value="ECO:0007669"/>
    <property type="project" value="TreeGrafter"/>
</dbReference>
<feature type="region of interest" description="Disordered" evidence="9">
    <location>
        <begin position="1"/>
        <end position="26"/>
    </location>
</feature>
<dbReference type="GO" id="GO:0005886">
    <property type="term" value="C:plasma membrane"/>
    <property type="evidence" value="ECO:0007669"/>
    <property type="project" value="TreeGrafter"/>
</dbReference>
<evidence type="ECO:0000256" key="6">
    <source>
        <dbReference type="ARBA" id="ARBA00023065"/>
    </source>
</evidence>
<reference evidence="12" key="1">
    <citation type="submission" date="2019-12" db="UniProtKB">
        <authorList>
            <consortium name="WormBaseParasite"/>
        </authorList>
    </citation>
    <scope>IDENTIFICATION</scope>
</reference>
<keyword evidence="3 10" id="KW-0812">Transmembrane</keyword>
<comment type="subcellular location">
    <subcellularLocation>
        <location evidence="1">Membrane</location>
        <topology evidence="1">Multi-pass membrane protein</topology>
    </subcellularLocation>
</comment>
<feature type="transmembrane region" description="Helical" evidence="10">
    <location>
        <begin position="449"/>
        <end position="467"/>
    </location>
</feature>
<evidence type="ECO:0000256" key="10">
    <source>
        <dbReference type="SAM" id="Phobius"/>
    </source>
</evidence>
<keyword evidence="6" id="KW-0406">Ion transport</keyword>
<evidence type="ECO:0000256" key="7">
    <source>
        <dbReference type="ARBA" id="ARBA00023136"/>
    </source>
</evidence>
<feature type="compositionally biased region" description="Polar residues" evidence="9">
    <location>
        <begin position="1"/>
        <end position="24"/>
    </location>
</feature>
<feature type="transmembrane region" description="Helical" evidence="10">
    <location>
        <begin position="126"/>
        <end position="150"/>
    </location>
</feature>
<evidence type="ECO:0000256" key="3">
    <source>
        <dbReference type="ARBA" id="ARBA00022692"/>
    </source>
</evidence>
<dbReference type="AlphaFoldDB" id="A0A5S6QBQ2"/>
<keyword evidence="11" id="KW-1185">Reference proteome</keyword>
<dbReference type="InterPro" id="IPR050970">
    <property type="entry name" value="Cl_channel_volt-gated"/>
</dbReference>
<sequence length="900" mass="99369">MKSSGSSGISLENYQRTNDSSSNEATKEQLKDFPSCMAEKNVRGDTINKVISLNKKAANVYSGLTAKRLTKLVFRNFRSIFSQDWLILIALGMSVAVLSFSMDLLIGKLTEVRNWLYKLASGVHLAAGIFTWIALVSGMTLASVVVSHYISPQAIGSGIPEIKTILRGVVLKEYLSFVTLISKTIGLTVSLSSGLPIGKEGPMVHIGSIVASVICKSFGYIAQLNENRNRQAEMIAAGCAVGVACTFGAPIGGVLFSIEVTSVHFALRNYWRGFFSAVFAAIVYGFLVMLLHSRETVGAYCPTAFSLDTPLKAKQLVFYAALGVICGILGVIFVVWYKIAFNFILTNTYVRRMVASCRYTFPLIVSAVVAIITLPNYGGNVTHSLLSSHILLNHLFSNFTWGSLNSSDYDPTIVDAWSSVALSFYSTLVLFILYYFFLTAICITLPIPSGLFTPVLLAGAALGRLMGECLAQWLPNANGDFVVTPGSYAVVGAAAFTGAVTQTVSTAMIIFELTGQIVHMVPVLLGVALANLIATYLYPSVYDIGIQCKKLPYLPNLLPTSSAVHRVLVSHFMITDVKYLTLSSTYKDIRVLLETFKQVRTFPLVNNEVSKILIGEISRVELMKLLTSKLLIVQRKEKRKRWKRKRLSSKLALPKRNRQKSRSITKETIYELTKAAVQVAMLNTSPPRRCSVVPEWSSRKSKTTLRLNPKVLLKQHFHSELEAERSPTQFQQHESEIQRLNDVPDYKSIALDSAPFQLVEYSSLFKTHAVFSLLNLQRAYVTSRGRLIGLVTLQKLREAVEHVRLYSGPESAHISSSGSTWVREHLDCCTASSDTDNLPAAVASSNNQTSAFRFSLAPRHSRIDAIRRCSSVQDARYTKENTKVALQHTVSYSSTIEHKL</sequence>
<evidence type="ECO:0000256" key="1">
    <source>
        <dbReference type="ARBA" id="ARBA00004141"/>
    </source>
</evidence>
<keyword evidence="8" id="KW-0868">Chloride</keyword>
<dbReference type="Gene3D" id="1.10.3080.10">
    <property type="entry name" value="Clc chloride channel"/>
    <property type="match status" value="1"/>
</dbReference>
<dbReference type="WBParaSite" id="TMUE_1000004397.1">
    <property type="protein sequence ID" value="TMUE_1000004397.1"/>
    <property type="gene ID" value="WBGene00288158"/>
</dbReference>
<keyword evidence="2" id="KW-0813">Transport</keyword>
<name>A0A5S6QBQ2_TRIMR</name>
<feature type="transmembrane region" description="Helical" evidence="10">
    <location>
        <begin position="234"/>
        <end position="258"/>
    </location>
</feature>
<dbReference type="InterPro" id="IPR046342">
    <property type="entry name" value="CBS_dom_sf"/>
</dbReference>
<dbReference type="STRING" id="70415.A0A5S6QBQ2"/>
<dbReference type="PANTHER" id="PTHR45720">
    <property type="entry name" value="CHLORIDE CHANNEL PROTEIN 2"/>
    <property type="match status" value="1"/>
</dbReference>
<feature type="transmembrane region" description="Helical" evidence="10">
    <location>
        <begin position="85"/>
        <end position="106"/>
    </location>
</feature>
<keyword evidence="7 10" id="KW-0472">Membrane</keyword>
<feature type="transmembrane region" description="Helical" evidence="10">
    <location>
        <begin position="171"/>
        <end position="191"/>
    </location>
</feature>
<dbReference type="InterPro" id="IPR014743">
    <property type="entry name" value="Cl-channel_core"/>
</dbReference>
<feature type="transmembrane region" description="Helical" evidence="10">
    <location>
        <begin position="270"/>
        <end position="291"/>
    </location>
</feature>
<feature type="transmembrane region" description="Helical" evidence="10">
    <location>
        <begin position="487"/>
        <end position="510"/>
    </location>
</feature>
<dbReference type="SUPFAM" id="SSF54631">
    <property type="entry name" value="CBS-domain pair"/>
    <property type="match status" value="1"/>
</dbReference>
<evidence type="ECO:0000256" key="4">
    <source>
        <dbReference type="ARBA" id="ARBA00022737"/>
    </source>
</evidence>
<evidence type="ECO:0000256" key="5">
    <source>
        <dbReference type="ARBA" id="ARBA00022989"/>
    </source>
</evidence>
<evidence type="ECO:0000313" key="12">
    <source>
        <dbReference type="WBParaSite" id="TMUE_1000004397.1"/>
    </source>
</evidence>
<dbReference type="InterPro" id="IPR001807">
    <property type="entry name" value="ClC"/>
</dbReference>
<dbReference type="Pfam" id="PF00654">
    <property type="entry name" value="Voltage_CLC"/>
    <property type="match status" value="1"/>
</dbReference>
<feature type="transmembrane region" description="Helical" evidence="10">
    <location>
        <begin position="359"/>
        <end position="378"/>
    </location>
</feature>
<dbReference type="Gene3D" id="3.10.580.10">
    <property type="entry name" value="CBS-domain"/>
    <property type="match status" value="2"/>
</dbReference>
<feature type="transmembrane region" description="Helical" evidence="10">
    <location>
        <begin position="316"/>
        <end position="339"/>
    </location>
</feature>